<keyword evidence="10 11" id="KW-0472">Membrane</keyword>
<keyword evidence="4" id="KW-0813">Transport</keyword>
<evidence type="ECO:0000256" key="4">
    <source>
        <dbReference type="ARBA" id="ARBA00022448"/>
    </source>
</evidence>
<feature type="transmembrane region" description="Helical" evidence="11">
    <location>
        <begin position="338"/>
        <end position="360"/>
    </location>
</feature>
<evidence type="ECO:0000313" key="13">
    <source>
        <dbReference type="EMBL" id="MBK0395196.1"/>
    </source>
</evidence>
<evidence type="ECO:0000256" key="1">
    <source>
        <dbReference type="ARBA" id="ARBA00003321"/>
    </source>
</evidence>
<dbReference type="SUPFAM" id="SSF103473">
    <property type="entry name" value="MFS general substrate transporter"/>
    <property type="match status" value="1"/>
</dbReference>
<feature type="transmembrane region" description="Helical" evidence="11">
    <location>
        <begin position="251"/>
        <end position="269"/>
    </location>
</feature>
<dbReference type="NCBIfam" id="TIGR01272">
    <property type="entry name" value="gluP"/>
    <property type="match status" value="1"/>
</dbReference>
<feature type="transmembrane region" description="Helical" evidence="11">
    <location>
        <begin position="61"/>
        <end position="82"/>
    </location>
</feature>
<dbReference type="InterPro" id="IPR011701">
    <property type="entry name" value="MFS"/>
</dbReference>
<feature type="transmembrane region" description="Helical" evidence="11">
    <location>
        <begin position="128"/>
        <end position="152"/>
    </location>
</feature>
<protein>
    <submittedName>
        <fullName evidence="13">Sugar MFS transporter</fullName>
    </submittedName>
</protein>
<keyword evidence="14" id="KW-1185">Reference proteome</keyword>
<keyword evidence="9 11" id="KW-1133">Transmembrane helix</keyword>
<evidence type="ECO:0000256" key="7">
    <source>
        <dbReference type="ARBA" id="ARBA00022597"/>
    </source>
</evidence>
<dbReference type="CDD" id="cd17394">
    <property type="entry name" value="MFS_FucP_like"/>
    <property type="match status" value="1"/>
</dbReference>
<evidence type="ECO:0000256" key="10">
    <source>
        <dbReference type="ARBA" id="ARBA00023136"/>
    </source>
</evidence>
<dbReference type="InterPro" id="IPR020846">
    <property type="entry name" value="MFS_dom"/>
</dbReference>
<feature type="transmembrane region" description="Helical" evidence="11">
    <location>
        <begin position="28"/>
        <end position="49"/>
    </location>
</feature>
<evidence type="ECO:0000256" key="9">
    <source>
        <dbReference type="ARBA" id="ARBA00022989"/>
    </source>
</evidence>
<dbReference type="InterPro" id="IPR005964">
    <property type="entry name" value="Glc/Gal_transptr_bac"/>
</dbReference>
<sequence>MSVVGALFFMLGFITCLNDILIPHLKAIFNLNYTQAMLVQFCFFTAYAVMSVPMSKLVEKMGYKAGIIGGFLIAALGCILFYPAAASASYPIFLGALFILASGIVLLQVAGNPYVTLLAPKGKESVMLTLIQAFNSLATTVAPPIGAALIFVDATASQAERISSVQMPYLGLAGFMILLSVLIGLIKLPDARQIAAEQTESSHDGKSSVWQYKHMVLGTIGIFCYVGAEVAIGSLMVNALEHTAGLSHDKAAGYLSVYWGGAMVGRFIGAGLMNKIAPNKYLAFNASMAVGLLLLAIAAGGGAVTQWALLLIGFFNSIMFPTIFSLGTKGLGKFTGAASGIISTAIVGGALVPVLQGFVIDHVGLMISYVIPAVCYVYIVFFATRGYKADEKPA</sequence>
<dbReference type="PANTHER" id="PTHR43702">
    <property type="entry name" value="L-FUCOSE-PROTON SYMPORTER"/>
    <property type="match status" value="1"/>
</dbReference>
<comment type="subcellular location">
    <subcellularLocation>
        <location evidence="2">Cell inner membrane</location>
        <topology evidence="2">Multi-pass membrane protein</topology>
    </subcellularLocation>
</comment>
<organism evidence="13 14">
    <name type="scientific">Kingella bonacorsii</name>
    <dbReference type="NCBI Taxonomy" id="2796361"/>
    <lineage>
        <taxon>Bacteria</taxon>
        <taxon>Pseudomonadati</taxon>
        <taxon>Pseudomonadota</taxon>
        <taxon>Betaproteobacteria</taxon>
        <taxon>Neisseriales</taxon>
        <taxon>Neisseriaceae</taxon>
        <taxon>Kingella</taxon>
    </lineage>
</organism>
<feature type="transmembrane region" description="Helical" evidence="11">
    <location>
        <begin position="366"/>
        <end position="384"/>
    </location>
</feature>
<dbReference type="Gene3D" id="1.20.1250.20">
    <property type="entry name" value="MFS general substrate transporter like domains"/>
    <property type="match status" value="2"/>
</dbReference>
<dbReference type="InterPro" id="IPR050375">
    <property type="entry name" value="MFS_TsgA-like"/>
</dbReference>
<feature type="transmembrane region" description="Helical" evidence="11">
    <location>
        <begin position="216"/>
        <end position="239"/>
    </location>
</feature>
<keyword evidence="8 11" id="KW-0812">Transmembrane</keyword>
<dbReference type="PANTHER" id="PTHR43702:SF3">
    <property type="entry name" value="PROTEIN TSGA"/>
    <property type="match status" value="1"/>
</dbReference>
<evidence type="ECO:0000259" key="12">
    <source>
        <dbReference type="PROSITE" id="PS50850"/>
    </source>
</evidence>
<evidence type="ECO:0000256" key="11">
    <source>
        <dbReference type="SAM" id="Phobius"/>
    </source>
</evidence>
<keyword evidence="6" id="KW-0997">Cell inner membrane</keyword>
<evidence type="ECO:0000256" key="2">
    <source>
        <dbReference type="ARBA" id="ARBA00004429"/>
    </source>
</evidence>
<name>A0ABS1BPJ1_9NEIS</name>
<feature type="transmembrane region" description="Helical" evidence="11">
    <location>
        <begin position="281"/>
        <end position="301"/>
    </location>
</feature>
<keyword evidence="5" id="KW-1003">Cell membrane</keyword>
<evidence type="ECO:0000256" key="6">
    <source>
        <dbReference type="ARBA" id="ARBA00022519"/>
    </source>
</evidence>
<evidence type="ECO:0000256" key="5">
    <source>
        <dbReference type="ARBA" id="ARBA00022475"/>
    </source>
</evidence>
<proteinExistence type="inferred from homology"/>
<feature type="transmembrane region" description="Helical" evidence="11">
    <location>
        <begin position="88"/>
        <end position="107"/>
    </location>
</feature>
<feature type="transmembrane region" description="Helical" evidence="11">
    <location>
        <begin position="167"/>
        <end position="186"/>
    </location>
</feature>
<dbReference type="Proteomes" id="UP000614058">
    <property type="component" value="Unassembled WGS sequence"/>
</dbReference>
<evidence type="ECO:0000313" key="14">
    <source>
        <dbReference type="Proteomes" id="UP000614058"/>
    </source>
</evidence>
<comment type="caution">
    <text evidence="13">The sequence shown here is derived from an EMBL/GenBank/DDBJ whole genome shotgun (WGS) entry which is preliminary data.</text>
</comment>
<reference evidence="13 14" key="1">
    <citation type="journal article" date="2021" name="Pathogens">
        <title>Isolation and Characterization of Kingella bonacorsii sp. nov., A Novel Kingella Species Detected in a Stable Periodontitis Subject.</title>
        <authorList>
            <person name="Antezack A."/>
            <person name="Boxberger M."/>
            <person name="Rolland C."/>
            <person name="Monnet-Corti V."/>
            <person name="La Scola B."/>
        </authorList>
    </citation>
    <scope>NUCLEOTIDE SEQUENCE [LARGE SCALE GENOMIC DNA]</scope>
    <source>
        <strain evidence="13 14">Marseille-Q4569</strain>
    </source>
</reference>
<accession>A0ABS1BPJ1</accession>
<dbReference type="Pfam" id="PF07690">
    <property type="entry name" value="MFS_1"/>
    <property type="match status" value="1"/>
</dbReference>
<feature type="transmembrane region" description="Helical" evidence="11">
    <location>
        <begin position="307"/>
        <end position="326"/>
    </location>
</feature>
<dbReference type="InterPro" id="IPR036259">
    <property type="entry name" value="MFS_trans_sf"/>
</dbReference>
<keyword evidence="7" id="KW-0762">Sugar transport</keyword>
<evidence type="ECO:0000256" key="8">
    <source>
        <dbReference type="ARBA" id="ARBA00022692"/>
    </source>
</evidence>
<comment type="function">
    <text evidence="1">Intake of glucose and galactose.</text>
</comment>
<gene>
    <name evidence="13" type="ORF">JDW22_01010</name>
</gene>
<dbReference type="EMBL" id="JAEHNZ010000001">
    <property type="protein sequence ID" value="MBK0395196.1"/>
    <property type="molecule type" value="Genomic_DNA"/>
</dbReference>
<feature type="domain" description="Major facilitator superfamily (MFS) profile" evidence="12">
    <location>
        <begin position="1"/>
        <end position="388"/>
    </location>
</feature>
<evidence type="ECO:0000256" key="3">
    <source>
        <dbReference type="ARBA" id="ARBA00009120"/>
    </source>
</evidence>
<comment type="similarity">
    <text evidence="3">Belongs to the major facilitator superfamily. FHS transporter (TC 2.A.1.7) family.</text>
</comment>
<dbReference type="PROSITE" id="PS50850">
    <property type="entry name" value="MFS"/>
    <property type="match status" value="1"/>
</dbReference>